<dbReference type="GO" id="GO:0005634">
    <property type="term" value="C:nucleus"/>
    <property type="evidence" value="ECO:0007669"/>
    <property type="project" value="TreeGrafter"/>
</dbReference>
<feature type="domain" description="3'-5' exonuclease" evidence="3">
    <location>
        <begin position="24"/>
        <end position="206"/>
    </location>
</feature>
<organism evidence="4 5">
    <name type="scientific">Perilla frutescens var. hirtella</name>
    <name type="common">Perilla citriodora</name>
    <name type="synonym">Perilla setoyensis</name>
    <dbReference type="NCBI Taxonomy" id="608512"/>
    <lineage>
        <taxon>Eukaryota</taxon>
        <taxon>Viridiplantae</taxon>
        <taxon>Streptophyta</taxon>
        <taxon>Embryophyta</taxon>
        <taxon>Tracheophyta</taxon>
        <taxon>Spermatophyta</taxon>
        <taxon>Magnoliopsida</taxon>
        <taxon>eudicotyledons</taxon>
        <taxon>Gunneridae</taxon>
        <taxon>Pentapetalae</taxon>
        <taxon>asterids</taxon>
        <taxon>lamiids</taxon>
        <taxon>Lamiales</taxon>
        <taxon>Lamiaceae</taxon>
        <taxon>Nepetoideae</taxon>
        <taxon>Elsholtzieae</taxon>
        <taxon>Perilla</taxon>
    </lineage>
</organism>
<evidence type="ECO:0000256" key="1">
    <source>
        <dbReference type="ARBA" id="ARBA00022722"/>
    </source>
</evidence>
<dbReference type="SMART" id="SM00474">
    <property type="entry name" value="35EXOc"/>
    <property type="match status" value="1"/>
</dbReference>
<dbReference type="EMBL" id="SDAM02000068">
    <property type="protein sequence ID" value="KAH6832517.1"/>
    <property type="molecule type" value="Genomic_DNA"/>
</dbReference>
<dbReference type="GO" id="GO:0005737">
    <property type="term" value="C:cytoplasm"/>
    <property type="evidence" value="ECO:0007669"/>
    <property type="project" value="TreeGrafter"/>
</dbReference>
<dbReference type="InterPro" id="IPR036397">
    <property type="entry name" value="RNaseH_sf"/>
</dbReference>
<comment type="caution">
    <text evidence="4">The sequence shown here is derived from an EMBL/GenBank/DDBJ whole genome shotgun (WGS) entry which is preliminary data.</text>
</comment>
<dbReference type="InterPro" id="IPR002562">
    <property type="entry name" value="3'-5'_exonuclease_dom"/>
</dbReference>
<sequence>MTTQCHYESPSAAYDVDFSGDVVYATVTHDPVAVSEWIHDVSSLYGHRLTVGLDIEWRPNHSRDHHNPAATLQLCVGRCCLIYQLIHSPYFPVQLIRFLSYSNHNFVGIGVKSDLKKLQRDHRIGYNAKAVDLGRLAADAYNMKELKNAGLKTMARIVLGKEMEKPKSVTRSRWDNRRLTADQVQYACIDAFVSSEIGRVLSASVFW</sequence>
<dbReference type="SUPFAM" id="SSF53098">
    <property type="entry name" value="Ribonuclease H-like"/>
    <property type="match status" value="1"/>
</dbReference>
<evidence type="ECO:0000256" key="2">
    <source>
        <dbReference type="ARBA" id="ARBA00022801"/>
    </source>
</evidence>
<name>A0AAD4JEZ6_PERFH</name>
<dbReference type="Pfam" id="PF01612">
    <property type="entry name" value="DNA_pol_A_exo1"/>
    <property type="match status" value="1"/>
</dbReference>
<dbReference type="PANTHER" id="PTHR13620">
    <property type="entry name" value="3-5 EXONUCLEASE"/>
    <property type="match status" value="1"/>
</dbReference>
<keyword evidence="5" id="KW-1185">Reference proteome</keyword>
<keyword evidence="1" id="KW-0540">Nuclease</keyword>
<dbReference type="GO" id="GO:0006139">
    <property type="term" value="P:nucleobase-containing compound metabolic process"/>
    <property type="evidence" value="ECO:0007669"/>
    <property type="project" value="InterPro"/>
</dbReference>
<dbReference type="Proteomes" id="UP001190926">
    <property type="component" value="Unassembled WGS sequence"/>
</dbReference>
<evidence type="ECO:0000313" key="5">
    <source>
        <dbReference type="Proteomes" id="UP001190926"/>
    </source>
</evidence>
<reference evidence="4 5" key="1">
    <citation type="journal article" date="2021" name="Nat. Commun.">
        <title>Incipient diploidization of the medicinal plant Perilla within 10,000 years.</title>
        <authorList>
            <person name="Zhang Y."/>
            <person name="Shen Q."/>
            <person name="Leng L."/>
            <person name="Zhang D."/>
            <person name="Chen S."/>
            <person name="Shi Y."/>
            <person name="Ning Z."/>
            <person name="Chen S."/>
        </authorList>
    </citation>
    <scope>NUCLEOTIDE SEQUENCE [LARGE SCALE GENOMIC DNA]</scope>
    <source>
        <strain evidence="5">cv. PC099</strain>
    </source>
</reference>
<evidence type="ECO:0000313" key="4">
    <source>
        <dbReference type="EMBL" id="KAH6832517.1"/>
    </source>
</evidence>
<dbReference type="InterPro" id="IPR051132">
    <property type="entry name" value="3-5_Exonuclease_domain"/>
</dbReference>
<evidence type="ECO:0000259" key="3">
    <source>
        <dbReference type="SMART" id="SM00474"/>
    </source>
</evidence>
<dbReference type="Gene3D" id="3.30.420.10">
    <property type="entry name" value="Ribonuclease H-like superfamily/Ribonuclease H"/>
    <property type="match status" value="1"/>
</dbReference>
<dbReference type="GO" id="GO:0003676">
    <property type="term" value="F:nucleic acid binding"/>
    <property type="evidence" value="ECO:0007669"/>
    <property type="project" value="InterPro"/>
</dbReference>
<accession>A0AAD4JEZ6</accession>
<protein>
    <recommendedName>
        <fullName evidence="3">3'-5' exonuclease domain-containing protein</fullName>
    </recommendedName>
</protein>
<dbReference type="InterPro" id="IPR012337">
    <property type="entry name" value="RNaseH-like_sf"/>
</dbReference>
<dbReference type="PANTHER" id="PTHR13620:SF105">
    <property type="entry name" value="OS01G0737700 PROTEIN"/>
    <property type="match status" value="1"/>
</dbReference>
<keyword evidence="2" id="KW-0378">Hydrolase</keyword>
<dbReference type="GO" id="GO:0008408">
    <property type="term" value="F:3'-5' exonuclease activity"/>
    <property type="evidence" value="ECO:0007669"/>
    <property type="project" value="InterPro"/>
</dbReference>
<dbReference type="AlphaFoldDB" id="A0AAD4JEZ6"/>
<dbReference type="FunFam" id="3.30.420.10:FF:000054">
    <property type="entry name" value="Werner Syndrome-like exonuclease"/>
    <property type="match status" value="1"/>
</dbReference>
<dbReference type="CDD" id="cd06141">
    <property type="entry name" value="WRN_exo"/>
    <property type="match status" value="1"/>
</dbReference>
<proteinExistence type="predicted"/>
<gene>
    <name evidence="4" type="ORF">C2S53_008189</name>
</gene>